<protein>
    <submittedName>
        <fullName evidence="6">Lacto-N-neotetraose biosynthesis glycosyl transferase</fullName>
        <ecNumber evidence="6">2.-.-.-</ecNumber>
    </submittedName>
</protein>
<dbReference type="CDD" id="cd06532">
    <property type="entry name" value="Glyco_transf_25"/>
    <property type="match status" value="1"/>
</dbReference>
<sequence>MLHNYVISLKTAESRRKHITQEFGRDNIPFSFFDALTPSPELDEAISKFVPILAHTKKLSSGEKACFMSHLTLWKKCIDDNLPYIGIFEDDILLGKDAQQFIKNEKWLSKNTIVEDAFIIRLETFLMPVNLKKQKKLPPLSKHQFMFLDSTHFGTAGYIISQPAAKILLADFFNLTSEKIDAIDILMFNTFLNHPILSIYQLNPAICIQEQQYNQDNSQLRSQLQEARERNWHNNCELRVKKTFLQRLMRALTKVSRKYKEYRQQIVPFQ</sequence>
<dbReference type="InterPro" id="IPR002654">
    <property type="entry name" value="Glyco_trans_25"/>
</dbReference>
<dbReference type="GO" id="GO:0009103">
    <property type="term" value="P:lipopolysaccharide biosynthetic process"/>
    <property type="evidence" value="ECO:0007669"/>
    <property type="project" value="UniProtKB-KW"/>
</dbReference>
<organism evidence="6 7">
    <name type="scientific">Neisseria animaloris</name>
    <dbReference type="NCBI Taxonomy" id="326522"/>
    <lineage>
        <taxon>Bacteria</taxon>
        <taxon>Pseudomonadati</taxon>
        <taxon>Pseudomonadota</taxon>
        <taxon>Betaproteobacteria</taxon>
        <taxon>Neisseriales</taxon>
        <taxon>Neisseriaceae</taxon>
        <taxon>Neisseria</taxon>
    </lineage>
</organism>
<dbReference type="EMBL" id="LR134516">
    <property type="protein sequence ID" value="VEJ21792.1"/>
    <property type="molecule type" value="Genomic_DNA"/>
</dbReference>
<gene>
    <name evidence="6" type="primary">lgtB_2</name>
    <name evidence="6" type="ORF">NCTC12227_01552</name>
</gene>
<evidence type="ECO:0000256" key="3">
    <source>
        <dbReference type="ARBA" id="ARBA00022985"/>
    </source>
</evidence>
<evidence type="ECO:0000256" key="2">
    <source>
        <dbReference type="ARBA" id="ARBA00005222"/>
    </source>
</evidence>
<dbReference type="UniPathway" id="UPA00501"/>
<feature type="coiled-coil region" evidence="4">
    <location>
        <begin position="210"/>
        <end position="265"/>
    </location>
</feature>
<feature type="domain" description="Glycosyl transferase family 25" evidence="5">
    <location>
        <begin position="1"/>
        <end position="178"/>
    </location>
</feature>
<evidence type="ECO:0000259" key="5">
    <source>
        <dbReference type="Pfam" id="PF01755"/>
    </source>
</evidence>
<dbReference type="UniPathway" id="UPA00820"/>
<evidence type="ECO:0000313" key="7">
    <source>
        <dbReference type="Proteomes" id="UP000268229"/>
    </source>
</evidence>
<dbReference type="EC" id="2.-.-.-" evidence="6"/>
<dbReference type="KEGG" id="nani:NCTC12227_01552"/>
<evidence type="ECO:0000313" key="6">
    <source>
        <dbReference type="EMBL" id="VEJ21792.1"/>
    </source>
</evidence>
<evidence type="ECO:0000256" key="1">
    <source>
        <dbReference type="ARBA" id="ARBA00005068"/>
    </source>
</evidence>
<comment type="pathway">
    <text evidence="2">Glycan metabolism; lacto-N-neotetraose biosynthesis.</text>
</comment>
<dbReference type="Proteomes" id="UP000268229">
    <property type="component" value="Chromosome"/>
</dbReference>
<comment type="pathway">
    <text evidence="1">Bacterial outer membrane biogenesis; lipooligosaccharide biosynthesis.</text>
</comment>
<reference evidence="6 7" key="1">
    <citation type="submission" date="2018-12" db="EMBL/GenBank/DDBJ databases">
        <authorList>
            <consortium name="Pathogen Informatics"/>
        </authorList>
    </citation>
    <scope>NUCLEOTIDE SEQUENCE [LARGE SCALE GENOMIC DNA]</scope>
    <source>
        <strain evidence="6 7">NCTC12227</strain>
    </source>
</reference>
<dbReference type="OrthoDB" id="119742at2"/>
<proteinExistence type="predicted"/>
<evidence type="ECO:0000256" key="4">
    <source>
        <dbReference type="SAM" id="Coils"/>
    </source>
</evidence>
<dbReference type="GO" id="GO:0016740">
    <property type="term" value="F:transferase activity"/>
    <property type="evidence" value="ECO:0007669"/>
    <property type="project" value="UniProtKB-KW"/>
</dbReference>
<name>A0A3S4YI87_9NEIS</name>
<keyword evidence="4" id="KW-0175">Coiled coil</keyword>
<dbReference type="RefSeq" id="WP_126304905.1">
    <property type="nucleotide sequence ID" value="NZ_LR134516.1"/>
</dbReference>
<keyword evidence="7" id="KW-1185">Reference proteome</keyword>
<dbReference type="Pfam" id="PF01755">
    <property type="entry name" value="Glyco_transf_25"/>
    <property type="match status" value="1"/>
</dbReference>
<keyword evidence="3" id="KW-0448">Lipopolysaccharide biosynthesis</keyword>
<keyword evidence="6" id="KW-0808">Transferase</keyword>
<dbReference type="AlphaFoldDB" id="A0A3S4YI87"/>
<accession>A0A3S4YI87</accession>